<dbReference type="InterPro" id="IPR009075">
    <property type="entry name" value="AcylCo_DH/oxidase_C"/>
</dbReference>
<dbReference type="PANTHER" id="PTHR43884:SF12">
    <property type="entry name" value="ISOVALERYL-COA DEHYDROGENASE, MITOCHONDRIAL-RELATED"/>
    <property type="match status" value="1"/>
</dbReference>
<feature type="domain" description="Acyl-CoA dehydrogenase/oxidase C-terminal" evidence="5">
    <location>
        <begin position="249"/>
        <end position="388"/>
    </location>
</feature>
<evidence type="ECO:0000259" key="6">
    <source>
        <dbReference type="Pfam" id="PF02770"/>
    </source>
</evidence>
<organism evidence="8 9">
    <name type="scientific">Paracidovorax citrulli</name>
    <name type="common">Acidovorax citrulli</name>
    <dbReference type="NCBI Taxonomy" id="80869"/>
    <lineage>
        <taxon>Bacteria</taxon>
        <taxon>Pseudomonadati</taxon>
        <taxon>Pseudomonadota</taxon>
        <taxon>Betaproteobacteria</taxon>
        <taxon>Burkholderiales</taxon>
        <taxon>Comamonadaceae</taxon>
        <taxon>Paracidovorax</taxon>
    </lineage>
</organism>
<keyword evidence="9" id="KW-1185">Reference proteome</keyword>
<evidence type="ECO:0000256" key="3">
    <source>
        <dbReference type="ARBA" id="ARBA00022630"/>
    </source>
</evidence>
<dbReference type="Pfam" id="PF00441">
    <property type="entry name" value="Acyl-CoA_dh_1"/>
    <property type="match status" value="1"/>
</dbReference>
<proteinExistence type="inferred from homology"/>
<evidence type="ECO:0000259" key="5">
    <source>
        <dbReference type="Pfam" id="PF00441"/>
    </source>
</evidence>
<accession>A0ABY9AT37</accession>
<dbReference type="SUPFAM" id="SSF56645">
    <property type="entry name" value="Acyl-CoA dehydrogenase NM domain-like"/>
    <property type="match status" value="1"/>
</dbReference>
<dbReference type="InterPro" id="IPR013786">
    <property type="entry name" value="AcylCoA_DH/ox_N"/>
</dbReference>
<name>A0ABY9AT37_PARCI</name>
<reference evidence="8 9" key="1">
    <citation type="submission" date="2023-06" db="EMBL/GenBank/DDBJ databases">
        <authorList>
            <person name="Ham H."/>
            <person name="Park D.S."/>
        </authorList>
    </citation>
    <scope>NUCLEOTIDE SEQUENCE [LARGE SCALE GENOMIC DNA]</scope>
    <source>
        <strain evidence="8 9">KACC 17005</strain>
    </source>
</reference>
<dbReference type="InterPro" id="IPR036250">
    <property type="entry name" value="AcylCo_DH-like_C"/>
</dbReference>
<dbReference type="PIRSF" id="PIRSF016578">
    <property type="entry name" value="HsaA"/>
    <property type="match status" value="1"/>
</dbReference>
<dbReference type="EMBL" id="CP127363">
    <property type="protein sequence ID" value="WIY49983.1"/>
    <property type="molecule type" value="Genomic_DNA"/>
</dbReference>
<dbReference type="PANTHER" id="PTHR43884">
    <property type="entry name" value="ACYL-COA DEHYDROGENASE"/>
    <property type="match status" value="1"/>
</dbReference>
<dbReference type="Proteomes" id="UP001242732">
    <property type="component" value="Chromosome"/>
</dbReference>
<evidence type="ECO:0000259" key="7">
    <source>
        <dbReference type="Pfam" id="PF02771"/>
    </source>
</evidence>
<evidence type="ECO:0000313" key="8">
    <source>
        <dbReference type="EMBL" id="WIY49983.1"/>
    </source>
</evidence>
<feature type="domain" description="Acyl-CoA oxidase/dehydrogenase middle" evidence="6">
    <location>
        <begin position="131"/>
        <end position="226"/>
    </location>
</feature>
<dbReference type="Gene3D" id="1.10.540.10">
    <property type="entry name" value="Acyl-CoA dehydrogenase/oxidase, N-terminal domain"/>
    <property type="match status" value="1"/>
</dbReference>
<evidence type="ECO:0000256" key="2">
    <source>
        <dbReference type="ARBA" id="ARBA00009347"/>
    </source>
</evidence>
<dbReference type="RefSeq" id="WP_011796844.1">
    <property type="nucleotide sequence ID" value="NZ_CP023687.1"/>
</dbReference>
<dbReference type="InterPro" id="IPR046373">
    <property type="entry name" value="Acyl-CoA_Oxase/DH_mid-dom_sf"/>
</dbReference>
<evidence type="ECO:0000256" key="4">
    <source>
        <dbReference type="ARBA" id="ARBA00022827"/>
    </source>
</evidence>
<dbReference type="InterPro" id="IPR009100">
    <property type="entry name" value="AcylCoA_DH/oxidase_NM_dom_sf"/>
</dbReference>
<dbReference type="Pfam" id="PF02771">
    <property type="entry name" value="Acyl-CoA_dh_N"/>
    <property type="match status" value="1"/>
</dbReference>
<feature type="domain" description="Acyl-CoA dehydrogenase/oxidase N-terminal" evidence="7">
    <location>
        <begin position="30"/>
        <end position="120"/>
    </location>
</feature>
<protein>
    <submittedName>
        <fullName evidence="8">Acyl-CoA dehydrogenase family protein</fullName>
    </submittedName>
</protein>
<keyword evidence="4" id="KW-0274">FAD</keyword>
<dbReference type="Pfam" id="PF02770">
    <property type="entry name" value="Acyl-CoA_dh_M"/>
    <property type="match status" value="1"/>
</dbReference>
<keyword evidence="3" id="KW-0285">Flavoprotein</keyword>
<evidence type="ECO:0000313" key="9">
    <source>
        <dbReference type="Proteomes" id="UP001242732"/>
    </source>
</evidence>
<evidence type="ECO:0000256" key="1">
    <source>
        <dbReference type="ARBA" id="ARBA00001974"/>
    </source>
</evidence>
<dbReference type="InterPro" id="IPR037069">
    <property type="entry name" value="AcylCoA_DH/ox_N_sf"/>
</dbReference>
<dbReference type="Gene3D" id="2.40.110.10">
    <property type="entry name" value="Butyryl-CoA Dehydrogenase, subunit A, domain 2"/>
    <property type="match status" value="1"/>
</dbReference>
<comment type="similarity">
    <text evidence="2">Belongs to the acyl-CoA dehydrogenase family.</text>
</comment>
<dbReference type="Gene3D" id="1.20.140.10">
    <property type="entry name" value="Butyryl-CoA Dehydrogenase, subunit A, domain 3"/>
    <property type="match status" value="1"/>
</dbReference>
<gene>
    <name evidence="8" type="ORF">QRO08_05250</name>
</gene>
<dbReference type="InterPro" id="IPR006091">
    <property type="entry name" value="Acyl-CoA_Oxase/DH_mid-dom"/>
</dbReference>
<sequence>MIHLSTDLPMQALRRRLSAIGMPLDELTAALQEHAAQADRTGKIAPAFWERVNVRGLNLNLVPPDHGGDPGLWPLMQRVLLMEQLGYADPALALAMPGPGLATPPLLALASESQQRALFARFQKDHPVWGGFAITEPDIGSDATALRTTARPVRDGYLLNGTKCFITNGARADFVVTFATLDKGRGRFGVRAFAVDSTAPGFEVVRLEKMLGLRASQLAVLSYSDCLVPHDSLLQRGDEGHMHDAFSGAQSSWDFFRPVLSATIVGSCARARDELAAYLAAHQPAAPGWRRTDTEDLLAAAGGKIAMARLLCHKAAWRHEQGLSVSKDSSMAKAYASRIAMEIAEAVLQAVGAPGLHEHPVLERFYRNAKAYDILEGTGDMQRLMVARLQQRQAAAADETAVF</sequence>
<dbReference type="SUPFAM" id="SSF47203">
    <property type="entry name" value="Acyl-CoA dehydrogenase C-terminal domain-like"/>
    <property type="match status" value="1"/>
</dbReference>
<comment type="cofactor">
    <cofactor evidence="1">
        <name>FAD</name>
        <dbReference type="ChEBI" id="CHEBI:57692"/>
    </cofactor>
</comment>